<dbReference type="PROSITE" id="PS50056">
    <property type="entry name" value="TYR_PHOSPHATASE_2"/>
    <property type="match status" value="1"/>
</dbReference>
<dbReference type="InterPro" id="IPR029021">
    <property type="entry name" value="Prot-tyrosine_phosphatase-like"/>
</dbReference>
<sequence precursor="true">MTRRTALLSLSALLVCGVAAGGYAYHQHHTYKHVATHEAGMMYRSAWCEPEVMAELVERWQIRSVVNLCAPGEMGEARWEGERQAVSNAGAQLLELDMPLDIDPADPRLQKHMDALADPNNYPMLVHCQHGVTRTAKFLAMYDIVMRGRSADQSLDAQPLFGRDRQNVHVTAFAGQFEKAHKSLYPRVSAADLGVLRDSL</sequence>
<gene>
    <name evidence="3" type="ORF">CA12_13000</name>
</gene>
<dbReference type="Pfam" id="PF22741">
    <property type="entry name" value="PTP-NADK"/>
    <property type="match status" value="1"/>
</dbReference>
<name>A0A517P761_9PLAN</name>
<accession>A0A517P761</accession>
<dbReference type="RefSeq" id="WP_145358036.1">
    <property type="nucleotide sequence ID" value="NZ_CP036265.1"/>
</dbReference>
<dbReference type="InterPro" id="IPR055214">
    <property type="entry name" value="PTP-NADK"/>
</dbReference>
<evidence type="ECO:0000256" key="1">
    <source>
        <dbReference type="SAM" id="SignalP"/>
    </source>
</evidence>
<evidence type="ECO:0000259" key="2">
    <source>
        <dbReference type="PROSITE" id="PS50056"/>
    </source>
</evidence>
<dbReference type="Gene3D" id="3.90.190.10">
    <property type="entry name" value="Protein tyrosine phosphatase superfamily"/>
    <property type="match status" value="1"/>
</dbReference>
<dbReference type="PROSITE" id="PS00383">
    <property type="entry name" value="TYR_PHOSPHATASE_1"/>
    <property type="match status" value="1"/>
</dbReference>
<dbReference type="SUPFAM" id="SSF52799">
    <property type="entry name" value="(Phosphotyrosine protein) phosphatases II"/>
    <property type="match status" value="1"/>
</dbReference>
<dbReference type="EMBL" id="CP036265">
    <property type="protein sequence ID" value="QDT15218.1"/>
    <property type="molecule type" value="Genomic_DNA"/>
</dbReference>
<proteinExistence type="predicted"/>
<evidence type="ECO:0000313" key="4">
    <source>
        <dbReference type="Proteomes" id="UP000318741"/>
    </source>
</evidence>
<dbReference type="KEGG" id="acaf:CA12_13000"/>
<dbReference type="Proteomes" id="UP000318741">
    <property type="component" value="Chromosome"/>
</dbReference>
<feature type="domain" description="Tyrosine specific protein phosphatases" evidence="2">
    <location>
        <begin position="123"/>
        <end position="166"/>
    </location>
</feature>
<organism evidence="3 4">
    <name type="scientific">Alienimonas californiensis</name>
    <dbReference type="NCBI Taxonomy" id="2527989"/>
    <lineage>
        <taxon>Bacteria</taxon>
        <taxon>Pseudomonadati</taxon>
        <taxon>Planctomycetota</taxon>
        <taxon>Planctomycetia</taxon>
        <taxon>Planctomycetales</taxon>
        <taxon>Planctomycetaceae</taxon>
        <taxon>Alienimonas</taxon>
    </lineage>
</organism>
<reference evidence="3 4" key="1">
    <citation type="submission" date="2019-02" db="EMBL/GenBank/DDBJ databases">
        <title>Deep-cultivation of Planctomycetes and their phenomic and genomic characterization uncovers novel biology.</title>
        <authorList>
            <person name="Wiegand S."/>
            <person name="Jogler M."/>
            <person name="Boedeker C."/>
            <person name="Pinto D."/>
            <person name="Vollmers J."/>
            <person name="Rivas-Marin E."/>
            <person name="Kohn T."/>
            <person name="Peeters S.H."/>
            <person name="Heuer A."/>
            <person name="Rast P."/>
            <person name="Oberbeckmann S."/>
            <person name="Bunk B."/>
            <person name="Jeske O."/>
            <person name="Meyerdierks A."/>
            <person name="Storesund J.E."/>
            <person name="Kallscheuer N."/>
            <person name="Luecker S."/>
            <person name="Lage O.M."/>
            <person name="Pohl T."/>
            <person name="Merkel B.J."/>
            <person name="Hornburger P."/>
            <person name="Mueller R.-W."/>
            <person name="Bruemmer F."/>
            <person name="Labrenz M."/>
            <person name="Spormann A.M."/>
            <person name="Op den Camp H."/>
            <person name="Overmann J."/>
            <person name="Amann R."/>
            <person name="Jetten M.S.M."/>
            <person name="Mascher T."/>
            <person name="Medema M.H."/>
            <person name="Devos D.P."/>
            <person name="Kaster A.-K."/>
            <person name="Ovreas L."/>
            <person name="Rohde M."/>
            <person name="Galperin M.Y."/>
            <person name="Jogler C."/>
        </authorList>
    </citation>
    <scope>NUCLEOTIDE SEQUENCE [LARGE SCALE GENOMIC DNA]</scope>
    <source>
        <strain evidence="3 4">CA12</strain>
    </source>
</reference>
<dbReference type="AlphaFoldDB" id="A0A517P761"/>
<dbReference type="InterPro" id="IPR000387">
    <property type="entry name" value="Tyr_Pase_dom"/>
</dbReference>
<keyword evidence="1" id="KW-0732">Signal</keyword>
<dbReference type="InterPro" id="IPR016130">
    <property type="entry name" value="Tyr_Pase_AS"/>
</dbReference>
<feature type="chain" id="PRO_5021811047" description="Tyrosine specific protein phosphatases domain-containing protein" evidence="1">
    <location>
        <begin position="21"/>
        <end position="200"/>
    </location>
</feature>
<keyword evidence="4" id="KW-1185">Reference proteome</keyword>
<feature type="signal peptide" evidence="1">
    <location>
        <begin position="1"/>
        <end position="20"/>
    </location>
</feature>
<dbReference type="OrthoDB" id="211838at2"/>
<evidence type="ECO:0000313" key="3">
    <source>
        <dbReference type="EMBL" id="QDT15218.1"/>
    </source>
</evidence>
<protein>
    <recommendedName>
        <fullName evidence="2">Tyrosine specific protein phosphatases domain-containing protein</fullName>
    </recommendedName>
</protein>